<dbReference type="InterPro" id="IPR006004">
    <property type="entry name" value="SudA-like"/>
</dbReference>
<dbReference type="Proteomes" id="UP000002318">
    <property type="component" value="Chromosome"/>
</dbReference>
<dbReference type="Gene3D" id="3.50.50.60">
    <property type="entry name" value="FAD/NAD(P)-binding domain"/>
    <property type="match status" value="2"/>
</dbReference>
<dbReference type="AlphaFoldDB" id="E1R603"/>
<dbReference type="HOGENOM" id="CLU_000422_3_3_12"/>
<dbReference type="PANTHER" id="PTHR42783:SF3">
    <property type="entry name" value="GLUTAMATE SYNTHASE [NADPH] SMALL CHAIN-RELATED"/>
    <property type="match status" value="1"/>
</dbReference>
<accession>E1R603</accession>
<reference evidence="2 3" key="1">
    <citation type="journal article" date="2010" name="Stand. Genomic Sci.">
        <title>Complete genome sequence of Spirochaeta smaragdinae type strain (SEBR 4228).</title>
        <authorList>
            <person name="Mavromatis K."/>
            <person name="Yasawong M."/>
            <person name="Chertkov O."/>
            <person name="Lapidus A."/>
            <person name="Lucas S."/>
            <person name="Nolan M."/>
            <person name="Del Rio T.G."/>
            <person name="Tice H."/>
            <person name="Cheng J.F."/>
            <person name="Pitluck S."/>
            <person name="Liolios K."/>
            <person name="Ivanova N."/>
            <person name="Tapia R."/>
            <person name="Han C."/>
            <person name="Bruce D."/>
            <person name="Goodwin L."/>
            <person name="Pati A."/>
            <person name="Chen A."/>
            <person name="Palaniappan K."/>
            <person name="Land M."/>
            <person name="Hauser L."/>
            <person name="Chang Y.J."/>
            <person name="Jeffries C.D."/>
            <person name="Detter J.C."/>
            <person name="Rohde M."/>
            <person name="Brambilla E."/>
            <person name="Spring S."/>
            <person name="Goker M."/>
            <person name="Sikorski J."/>
            <person name="Woyke T."/>
            <person name="Bristow J."/>
            <person name="Eisen J.A."/>
            <person name="Markowitz V."/>
            <person name="Hugenholtz P."/>
            <person name="Klenk H.P."/>
            <person name="Kyrpides N.C."/>
        </authorList>
    </citation>
    <scope>NUCLEOTIDE SEQUENCE [LARGE SCALE GENOMIC DNA]</scope>
    <source>
        <strain evidence="3">DSM 11293 / JCM 15392 / SEBR 4228</strain>
    </source>
</reference>
<evidence type="ECO:0000313" key="3">
    <source>
        <dbReference type="Proteomes" id="UP000002318"/>
    </source>
</evidence>
<sequence length="496" mass="53803">MSHKNIDTLKSEAKALWADLQGKELKPKDRLAIPCQDMPSQEPSVRIHNMAEVAVGYSGEQARVEASRCLQCKNAPCVKGCPVSIDIPRFIKAAEEGRFGDSLAVIRESSLLPSICGRVCPQESQCQEHCTVGKSLKDVNRAVSIGRIERFVADYERAKGTKNIPQVAPSTGKKVAIIGSGPAGITAAADIRKAGHDVTVFEAFHKPGGVLVYGIPEFRLPKSIVEEEIHTLEEMGVDIEPNFLVGRTRKLKDLIDKDGFDAVFIGSGAGLPKFMHIEGENLVGVLSANEYLTRSNLMKAYDPEHAATPTYKSRRVAVLGGGNVAMDAARTAIRLGAEKVYIVYRRTEVEMPARVEEVGHAKEEGVEFLLLRNPKRILGDEKGRVRALEVLSYELGEPDESGRRRPVPIEGSESILDVDTVIVSIGNDSNPLLKQTTEGLETNKWGNIIADEDGKTSMDRVYAGGDIVLGAATVILAMGQGRKAAAAINRMLAEDV</sequence>
<dbReference type="PROSITE" id="PS51379">
    <property type="entry name" value="4FE4S_FER_2"/>
    <property type="match status" value="1"/>
</dbReference>
<dbReference type="Pfam" id="PF14691">
    <property type="entry name" value="Fer4_20"/>
    <property type="match status" value="1"/>
</dbReference>
<dbReference type="InterPro" id="IPR017896">
    <property type="entry name" value="4Fe4S_Fe-S-bd"/>
</dbReference>
<dbReference type="InterPro" id="IPR009051">
    <property type="entry name" value="Helical_ferredxn"/>
</dbReference>
<dbReference type="EMBL" id="CP002116">
    <property type="protein sequence ID" value="ADK80768.1"/>
    <property type="molecule type" value="Genomic_DNA"/>
</dbReference>
<dbReference type="InterPro" id="IPR028261">
    <property type="entry name" value="DPD_II"/>
</dbReference>
<dbReference type="PRINTS" id="PR00469">
    <property type="entry name" value="PNDRDTASEII"/>
</dbReference>
<dbReference type="eggNOG" id="COG0493">
    <property type="taxonomic scope" value="Bacteria"/>
</dbReference>
<dbReference type="KEGG" id="ssm:Spirs_1641"/>
<dbReference type="InterPro" id="IPR023753">
    <property type="entry name" value="FAD/NAD-binding_dom"/>
</dbReference>
<dbReference type="GO" id="GO:0016491">
    <property type="term" value="F:oxidoreductase activity"/>
    <property type="evidence" value="ECO:0007669"/>
    <property type="project" value="InterPro"/>
</dbReference>
<dbReference type="Gene3D" id="1.10.1060.10">
    <property type="entry name" value="Alpha-helical ferredoxin"/>
    <property type="match status" value="1"/>
</dbReference>
<gene>
    <name evidence="2" type="ordered locus">Spirs_1641</name>
</gene>
<dbReference type="SUPFAM" id="SSF51971">
    <property type="entry name" value="Nucleotide-binding domain"/>
    <property type="match status" value="1"/>
</dbReference>
<proteinExistence type="predicted"/>
<dbReference type="InterPro" id="IPR036188">
    <property type="entry name" value="FAD/NAD-bd_sf"/>
</dbReference>
<dbReference type="NCBIfam" id="TIGR01316">
    <property type="entry name" value="gltA"/>
    <property type="match status" value="1"/>
</dbReference>
<dbReference type="GO" id="GO:0051536">
    <property type="term" value="F:iron-sulfur cluster binding"/>
    <property type="evidence" value="ECO:0007669"/>
    <property type="project" value="InterPro"/>
</dbReference>
<protein>
    <submittedName>
        <fullName evidence="2">Glutamate synthase (NADPH), homotetrameric</fullName>
    </submittedName>
</protein>
<dbReference type="STRING" id="573413.Spirs_1641"/>
<evidence type="ECO:0000259" key="1">
    <source>
        <dbReference type="PROSITE" id="PS51379"/>
    </source>
</evidence>
<name>E1R603_SEDSS</name>
<feature type="domain" description="4Fe-4S ferredoxin-type" evidence="1">
    <location>
        <begin position="60"/>
        <end position="90"/>
    </location>
</feature>
<dbReference type="SUPFAM" id="SSF46548">
    <property type="entry name" value="alpha-helical ferredoxin"/>
    <property type="match status" value="1"/>
</dbReference>
<dbReference type="PANTHER" id="PTHR42783">
    <property type="entry name" value="GLUTAMATE SYNTHASE [NADPH] SMALL CHAIN"/>
    <property type="match status" value="1"/>
</dbReference>
<evidence type="ECO:0000313" key="2">
    <source>
        <dbReference type="EMBL" id="ADK80768.1"/>
    </source>
</evidence>
<dbReference type="Pfam" id="PF07992">
    <property type="entry name" value="Pyr_redox_2"/>
    <property type="match status" value="1"/>
</dbReference>
<dbReference type="OrthoDB" id="9803192at2"/>
<keyword evidence="3" id="KW-1185">Reference proteome</keyword>
<organism evidence="2 3">
    <name type="scientific">Sediminispirochaeta smaragdinae (strain DSM 11293 / JCM 15392 / SEBR 4228)</name>
    <name type="common">Spirochaeta smaragdinae</name>
    <dbReference type="NCBI Taxonomy" id="573413"/>
    <lineage>
        <taxon>Bacteria</taxon>
        <taxon>Pseudomonadati</taxon>
        <taxon>Spirochaetota</taxon>
        <taxon>Spirochaetia</taxon>
        <taxon>Spirochaetales</taxon>
        <taxon>Spirochaetaceae</taxon>
        <taxon>Sediminispirochaeta</taxon>
    </lineage>
</organism>
<dbReference type="PRINTS" id="PR00368">
    <property type="entry name" value="FADPNR"/>
</dbReference>
<dbReference type="RefSeq" id="WP_013254232.1">
    <property type="nucleotide sequence ID" value="NC_014364.1"/>
</dbReference>